<reference evidence="3" key="1">
    <citation type="journal article" date="2019" name="Int. J. Syst. Evol. Microbiol.">
        <title>The Global Catalogue of Microorganisms (GCM) 10K type strain sequencing project: providing services to taxonomists for standard genome sequencing and annotation.</title>
        <authorList>
            <consortium name="The Broad Institute Genomics Platform"/>
            <consortium name="The Broad Institute Genome Sequencing Center for Infectious Disease"/>
            <person name="Wu L."/>
            <person name="Ma J."/>
        </authorList>
    </citation>
    <scope>NUCLEOTIDE SEQUENCE [LARGE SCALE GENOMIC DNA]</scope>
    <source>
        <strain evidence="3">CCUG 61697</strain>
    </source>
</reference>
<protein>
    <submittedName>
        <fullName evidence="2">Uncharacterized protein</fullName>
    </submittedName>
</protein>
<evidence type="ECO:0000313" key="2">
    <source>
        <dbReference type="EMBL" id="MFD0988221.1"/>
    </source>
</evidence>
<dbReference type="Proteomes" id="UP001597102">
    <property type="component" value="Unassembled WGS sequence"/>
</dbReference>
<evidence type="ECO:0000256" key="1">
    <source>
        <dbReference type="SAM" id="MobiDB-lite"/>
    </source>
</evidence>
<name>A0ABW3JEK1_9HYPH</name>
<gene>
    <name evidence="2" type="ORF">ACFQ2F_14050</name>
</gene>
<organism evidence="2 3">
    <name type="scientific">Methyloligella solikamskensis</name>
    <dbReference type="NCBI Taxonomy" id="1177756"/>
    <lineage>
        <taxon>Bacteria</taxon>
        <taxon>Pseudomonadati</taxon>
        <taxon>Pseudomonadota</taxon>
        <taxon>Alphaproteobacteria</taxon>
        <taxon>Hyphomicrobiales</taxon>
        <taxon>Hyphomicrobiaceae</taxon>
        <taxon>Methyloligella</taxon>
    </lineage>
</organism>
<keyword evidence="3" id="KW-1185">Reference proteome</keyword>
<dbReference type="RefSeq" id="WP_379091114.1">
    <property type="nucleotide sequence ID" value="NZ_JBHTJO010000002.1"/>
</dbReference>
<evidence type="ECO:0000313" key="3">
    <source>
        <dbReference type="Proteomes" id="UP001597102"/>
    </source>
</evidence>
<accession>A0ABW3JEK1</accession>
<dbReference type="EMBL" id="JBHTJO010000002">
    <property type="protein sequence ID" value="MFD0988221.1"/>
    <property type="molecule type" value="Genomic_DNA"/>
</dbReference>
<comment type="caution">
    <text evidence="2">The sequence shown here is derived from an EMBL/GenBank/DDBJ whole genome shotgun (WGS) entry which is preliminary data.</text>
</comment>
<proteinExistence type="predicted"/>
<sequence length="88" mass="9565">MTLQVTFNGQILFEDSNEENVLVPYDDGERANAFYALTNALAILSGVTPRCSRDATEDATDEHCSGSEPNPVDHKDGVVVPLRGRQAD</sequence>
<feature type="region of interest" description="Disordered" evidence="1">
    <location>
        <begin position="52"/>
        <end position="88"/>
    </location>
</feature>
<feature type="compositionally biased region" description="Basic and acidic residues" evidence="1">
    <location>
        <begin position="52"/>
        <end position="77"/>
    </location>
</feature>